<dbReference type="Proteomes" id="UP000324800">
    <property type="component" value="Unassembled WGS sequence"/>
</dbReference>
<comment type="caution">
    <text evidence="1">The sequence shown here is derived from an EMBL/GenBank/DDBJ whole genome shotgun (WGS) entry which is preliminary data.</text>
</comment>
<feature type="non-terminal residue" evidence="1">
    <location>
        <position position="59"/>
    </location>
</feature>
<proteinExistence type="predicted"/>
<gene>
    <name evidence="1" type="ORF">EZS28_021997</name>
</gene>
<organism evidence="1 2">
    <name type="scientific">Streblomastix strix</name>
    <dbReference type="NCBI Taxonomy" id="222440"/>
    <lineage>
        <taxon>Eukaryota</taxon>
        <taxon>Metamonada</taxon>
        <taxon>Preaxostyla</taxon>
        <taxon>Oxymonadida</taxon>
        <taxon>Streblomastigidae</taxon>
        <taxon>Streblomastix</taxon>
    </lineage>
</organism>
<evidence type="ECO:0000313" key="1">
    <source>
        <dbReference type="EMBL" id="KAA6382473.1"/>
    </source>
</evidence>
<protein>
    <submittedName>
        <fullName evidence="1">Uncharacterized protein</fullName>
    </submittedName>
</protein>
<accession>A0A5J4VJM8</accession>
<dbReference type="EMBL" id="SNRW01006767">
    <property type="protein sequence ID" value="KAA6382473.1"/>
    <property type="molecule type" value="Genomic_DNA"/>
</dbReference>
<sequence>MSDNKDQQKVKEQSFVKRNEILAYSRQQAYAPLIDLIGKNKDIQFKKMWSNEPSFEEWN</sequence>
<evidence type="ECO:0000313" key="2">
    <source>
        <dbReference type="Proteomes" id="UP000324800"/>
    </source>
</evidence>
<reference evidence="1 2" key="1">
    <citation type="submission" date="2019-03" db="EMBL/GenBank/DDBJ databases">
        <title>Single cell metagenomics reveals metabolic interactions within the superorganism composed of flagellate Streblomastix strix and complex community of Bacteroidetes bacteria on its surface.</title>
        <authorList>
            <person name="Treitli S.C."/>
            <person name="Kolisko M."/>
            <person name="Husnik F."/>
            <person name="Keeling P."/>
            <person name="Hampl V."/>
        </authorList>
    </citation>
    <scope>NUCLEOTIDE SEQUENCE [LARGE SCALE GENOMIC DNA]</scope>
    <source>
        <strain evidence="1">ST1C</strain>
    </source>
</reference>
<name>A0A5J4VJM8_9EUKA</name>
<dbReference type="AlphaFoldDB" id="A0A5J4VJM8"/>